<dbReference type="PANTHER" id="PTHR38792:SF3">
    <property type="entry name" value="BNR_ASP-BOX REPEAT DOMAIN PROTEIN (AFU_ORTHOLOGUE AFUA_7G06430)-RELATED"/>
    <property type="match status" value="1"/>
</dbReference>
<reference evidence="3 4" key="1">
    <citation type="submission" date="2021-01" db="EMBL/GenBank/DDBJ databases">
        <title>Sequencing the genomes of 1000 actinobacteria strains.</title>
        <authorList>
            <person name="Klenk H.-P."/>
        </authorList>
    </citation>
    <scope>NUCLEOTIDE SEQUENCE [LARGE SCALE GENOMIC DNA]</scope>
    <source>
        <strain evidence="3 4">DSM 13057</strain>
    </source>
</reference>
<evidence type="ECO:0000259" key="2">
    <source>
        <dbReference type="SMART" id="SM00458"/>
    </source>
</evidence>
<organism evidence="3 4">
    <name type="scientific">Subtercola frigoramans</name>
    <dbReference type="NCBI Taxonomy" id="120298"/>
    <lineage>
        <taxon>Bacteria</taxon>
        <taxon>Bacillati</taxon>
        <taxon>Actinomycetota</taxon>
        <taxon>Actinomycetes</taxon>
        <taxon>Micrococcales</taxon>
        <taxon>Microbacteriaceae</taxon>
        <taxon>Subtercola</taxon>
    </lineage>
</organism>
<dbReference type="InterPro" id="IPR035992">
    <property type="entry name" value="Ricin_B-like_lectins"/>
</dbReference>
<dbReference type="SUPFAM" id="SSF50370">
    <property type="entry name" value="Ricin B-like lectins"/>
    <property type="match status" value="2"/>
</dbReference>
<dbReference type="EMBL" id="JAFBBU010000001">
    <property type="protein sequence ID" value="MBM7470678.1"/>
    <property type="molecule type" value="Genomic_DNA"/>
</dbReference>
<protein>
    <recommendedName>
        <fullName evidence="2">Ricin B lectin domain-containing protein</fullName>
    </recommendedName>
</protein>
<dbReference type="SMART" id="SM00458">
    <property type="entry name" value="RICIN"/>
    <property type="match status" value="1"/>
</dbReference>
<accession>A0ABS2L0T4</accession>
<dbReference type="Proteomes" id="UP000776164">
    <property type="component" value="Unassembled WGS sequence"/>
</dbReference>
<dbReference type="RefSeq" id="WP_205106397.1">
    <property type="nucleotide sequence ID" value="NZ_BAAAHT010000018.1"/>
</dbReference>
<evidence type="ECO:0000313" key="3">
    <source>
        <dbReference type="EMBL" id="MBM7470678.1"/>
    </source>
</evidence>
<dbReference type="InterPro" id="IPR000772">
    <property type="entry name" value="Ricin_B_lectin"/>
</dbReference>
<name>A0ABS2L0T4_9MICO</name>
<evidence type="ECO:0000256" key="1">
    <source>
        <dbReference type="SAM" id="Phobius"/>
    </source>
</evidence>
<dbReference type="SUPFAM" id="SSF50939">
    <property type="entry name" value="Sialidases"/>
    <property type="match status" value="1"/>
</dbReference>
<keyword evidence="1" id="KW-0472">Membrane</keyword>
<keyword evidence="1" id="KW-1133">Transmembrane helix</keyword>
<comment type="caution">
    <text evidence="3">The sequence shown here is derived from an EMBL/GenBank/DDBJ whole genome shotgun (WGS) entry which is preliminary data.</text>
</comment>
<dbReference type="PROSITE" id="PS50231">
    <property type="entry name" value="RICIN_B_LECTIN"/>
    <property type="match status" value="2"/>
</dbReference>
<dbReference type="Gene3D" id="2.80.10.50">
    <property type="match status" value="2"/>
</dbReference>
<dbReference type="InterPro" id="IPR036278">
    <property type="entry name" value="Sialidase_sf"/>
</dbReference>
<sequence>MRRPYTRISHPSIGGPSPIGSPRLLAQKVVTIFGLGAALVSIALVGAPSAQAYAPTPGIVYSPSAAEAAQANKGNAVVYPKAASLPSGRLVAAFERSIGDPVGQTMPIYKSDDFGTSWQKLTDLASPATLTKGTPRESAFAKYTSNWTNPYLYVLPQDLGSLKAGTLLLASVVSGDDAYYREQKAANPNWTPTQDGDRKDVAIALYADTSGSGSSWQFLNIIATGGWEGSYGSLHANENTYAQNDPVWEPYLMVYNSQLIAYYSDENEYASYDTTTGKLTADPTNATATDPVTQILVHKTWSGGTTDAWSEATVDVADKVAGSSSAGRPGMTTVVPTTDGKWLMTFEQGGARVSDSPLRFWDKPNIALRTAAGQSIHNGGSPVLISVPRPNGTWEIVFNNDENANGGDVYVNETGSSTGAWTRMRTSIGQGYSRNLTYVPQTGRVAILRGTFGYAQPIGFGEVDLGNSVGLYYQLVNRKTGDVLGTANTSQDSDFSGARVVSEASGSATNSNTQFWHLTDKGNGKTTLLNKSGGRALGIWQNSTSAGAELALWNDDNNGDKLWNVLDNADGTIRLQSSTNTTLYAGAGVRGTTLTLQAATSDGSEDWKLVPLESPSTFKGAASGRCLDVPNGATGSQVQVYDCVGNANQVITPTRSGELRVAGGCLGAEADSTSPGTRVILWSCNGNASQKWDLRADGSIASRLSGLVLNASGTTNGASVSLALTTSASNQLWSRN</sequence>
<feature type="transmembrane region" description="Helical" evidence="1">
    <location>
        <begin position="29"/>
        <end position="47"/>
    </location>
</feature>
<dbReference type="CDD" id="cd00161">
    <property type="entry name" value="beta-trefoil_Ricin-like"/>
    <property type="match status" value="1"/>
</dbReference>
<keyword evidence="4" id="KW-1185">Reference proteome</keyword>
<keyword evidence="1" id="KW-0812">Transmembrane</keyword>
<feature type="domain" description="Ricin B lectin" evidence="2">
    <location>
        <begin position="614"/>
        <end position="736"/>
    </location>
</feature>
<gene>
    <name evidence="3" type="ORF">JOE66_000312</name>
</gene>
<dbReference type="Gene3D" id="2.120.10.10">
    <property type="match status" value="1"/>
</dbReference>
<dbReference type="PANTHER" id="PTHR38792">
    <property type="entry name" value="BNR/ASP-BOX REPEAT DOMAIN PROTEIN (AFU_ORTHOLOGUE AFUA_7G06430)-RELATED"/>
    <property type="match status" value="1"/>
</dbReference>
<evidence type="ECO:0000313" key="4">
    <source>
        <dbReference type="Proteomes" id="UP000776164"/>
    </source>
</evidence>
<dbReference type="Pfam" id="PF00652">
    <property type="entry name" value="Ricin_B_lectin"/>
    <property type="match status" value="1"/>
</dbReference>
<dbReference type="Pfam" id="PF14200">
    <property type="entry name" value="RicinB_lectin_2"/>
    <property type="match status" value="1"/>
</dbReference>
<proteinExistence type="predicted"/>